<sequence length="510" mass="57740">MAMPEQYKYERLLDAALCVGQRVNFYGAVSEYEEPKRTRGSDLICTMTVSDMSLSCPGLRVLVFSSTIESLPQVKSVGDIIRFHRVTDYSLPSANYHQMKMIPFNINVHNGVAQAVAKIKHGASFLLFDGKQGVGHTPYQASSQHHTMQDGDCRIIDLLRSWIITQPLSSGSTDYLVPISGIKEGNYFDLCCKIMAVDHQEFNHVIILYVWDGTDVEPSLVEMTCTVQAREGQNFDSVADLRPEGMPPLSREVIATFPPFGTVLPVVPDLPIENLPLKLPTSSTWIKFRNLNCRIQNGIYVAVFLHESKISILSATSELVTECERRYQGRLLDNSGGFLPQWIPTPLHSLTVTDYEHIPFSTLRQILSYSQVTYKFRCLVRVVSIVPPVIEDFCVQKRSSTRASEYIYRLRLTLEDPTSRIHAYLCDEDAEYFFNGHPATDLHDATVIKSALQRKINELLGVEEHNLYGSAKSDKRCNPPWIKCCLKSYYLQKEDPWSSRCFKVFGTILA</sequence>
<dbReference type="PANTHER" id="PTHR14513">
    <property type="entry name" value="PROTECTION OF TELOMERES 1"/>
    <property type="match status" value="1"/>
</dbReference>
<keyword evidence="2" id="KW-0158">Chromosome</keyword>
<protein>
    <recommendedName>
        <fullName evidence="5">Telomeric single stranded DNA binding POT1/Cdc13 domain-containing protein</fullName>
    </recommendedName>
</protein>
<dbReference type="GO" id="GO:0000783">
    <property type="term" value="C:nuclear telomere cap complex"/>
    <property type="evidence" value="ECO:0007669"/>
    <property type="project" value="TreeGrafter"/>
</dbReference>
<comment type="subcellular location">
    <subcellularLocation>
        <location evidence="1">Chromosome</location>
        <location evidence="1">Telomere</location>
    </subcellularLocation>
</comment>
<proteinExistence type="predicted"/>
<dbReference type="Gene3D" id="2.40.50.140">
    <property type="entry name" value="Nucleic acid-binding proteins"/>
    <property type="match status" value="2"/>
</dbReference>
<dbReference type="GO" id="GO:0098505">
    <property type="term" value="F:G-rich strand telomeric DNA binding"/>
    <property type="evidence" value="ECO:0007669"/>
    <property type="project" value="TreeGrafter"/>
</dbReference>
<dbReference type="GO" id="GO:0032210">
    <property type="term" value="P:regulation of telomere maintenance via telomerase"/>
    <property type="evidence" value="ECO:0007669"/>
    <property type="project" value="TreeGrafter"/>
</dbReference>
<dbReference type="InterPro" id="IPR012340">
    <property type="entry name" value="NA-bd_OB-fold"/>
</dbReference>
<dbReference type="GO" id="GO:0010521">
    <property type="term" value="F:telomerase inhibitor activity"/>
    <property type="evidence" value="ECO:0007669"/>
    <property type="project" value="TreeGrafter"/>
</dbReference>
<dbReference type="InterPro" id="IPR011564">
    <property type="entry name" value="Telomer_end-bd_POT1/Cdc13"/>
</dbReference>
<feature type="domain" description="Telomeric single stranded DNA binding POT1/Cdc13" evidence="5">
    <location>
        <begin position="9"/>
        <end position="164"/>
    </location>
</feature>
<dbReference type="EMBL" id="CM035430">
    <property type="protein sequence ID" value="KAH7297778.1"/>
    <property type="molecule type" value="Genomic_DNA"/>
</dbReference>
<dbReference type="AlphaFoldDB" id="A0A8T2RQI5"/>
<gene>
    <name evidence="6" type="ORF">KP509_25G012100</name>
</gene>
<evidence type="ECO:0000256" key="2">
    <source>
        <dbReference type="ARBA" id="ARBA00022454"/>
    </source>
</evidence>
<evidence type="ECO:0000256" key="4">
    <source>
        <dbReference type="ARBA" id="ARBA00023125"/>
    </source>
</evidence>
<dbReference type="SMART" id="SM00976">
    <property type="entry name" value="Telo_bind"/>
    <property type="match status" value="1"/>
</dbReference>
<reference evidence="6" key="1">
    <citation type="submission" date="2021-08" db="EMBL/GenBank/DDBJ databases">
        <title>WGS assembly of Ceratopteris richardii.</title>
        <authorList>
            <person name="Marchant D.B."/>
            <person name="Chen G."/>
            <person name="Jenkins J."/>
            <person name="Shu S."/>
            <person name="Leebens-Mack J."/>
            <person name="Grimwood J."/>
            <person name="Schmutz J."/>
            <person name="Soltis P."/>
            <person name="Soltis D."/>
            <person name="Chen Z.-H."/>
        </authorList>
    </citation>
    <scope>NUCLEOTIDE SEQUENCE</scope>
    <source>
        <strain evidence="6">Whitten #5841</strain>
        <tissue evidence="6">Leaf</tissue>
    </source>
</reference>
<evidence type="ECO:0000256" key="1">
    <source>
        <dbReference type="ARBA" id="ARBA00004574"/>
    </source>
</evidence>
<dbReference type="InterPro" id="IPR028389">
    <property type="entry name" value="POT1"/>
</dbReference>
<evidence type="ECO:0000259" key="5">
    <source>
        <dbReference type="SMART" id="SM00976"/>
    </source>
</evidence>
<dbReference type="Proteomes" id="UP000825935">
    <property type="component" value="Chromosome 25"/>
</dbReference>
<dbReference type="SUPFAM" id="SSF50249">
    <property type="entry name" value="Nucleic acid-binding proteins"/>
    <property type="match status" value="2"/>
</dbReference>
<evidence type="ECO:0000313" key="7">
    <source>
        <dbReference type="Proteomes" id="UP000825935"/>
    </source>
</evidence>
<keyword evidence="4" id="KW-0238">DNA-binding</keyword>
<accession>A0A8T2RQI5</accession>
<keyword evidence="7" id="KW-1185">Reference proteome</keyword>
<dbReference type="Pfam" id="PF25507">
    <property type="entry name" value="OB_POT1A"/>
    <property type="match status" value="1"/>
</dbReference>
<organism evidence="6 7">
    <name type="scientific">Ceratopteris richardii</name>
    <name type="common">Triangle waterfern</name>
    <dbReference type="NCBI Taxonomy" id="49495"/>
    <lineage>
        <taxon>Eukaryota</taxon>
        <taxon>Viridiplantae</taxon>
        <taxon>Streptophyta</taxon>
        <taxon>Embryophyta</taxon>
        <taxon>Tracheophyta</taxon>
        <taxon>Polypodiopsida</taxon>
        <taxon>Polypodiidae</taxon>
        <taxon>Polypodiales</taxon>
        <taxon>Pteridineae</taxon>
        <taxon>Pteridaceae</taxon>
        <taxon>Parkerioideae</taxon>
        <taxon>Ceratopteris</taxon>
    </lineage>
</organism>
<dbReference type="PANTHER" id="PTHR14513:SF0">
    <property type="entry name" value="PROTECTION OF TELOMERES PROTEIN 1"/>
    <property type="match status" value="1"/>
</dbReference>
<dbReference type="InterPro" id="IPR057620">
    <property type="entry name" value="POT1A/B-like_OB"/>
</dbReference>
<comment type="caution">
    <text evidence="6">The sequence shown here is derived from an EMBL/GenBank/DDBJ whole genome shotgun (WGS) entry which is preliminary data.</text>
</comment>
<evidence type="ECO:0000313" key="6">
    <source>
        <dbReference type="EMBL" id="KAH7297778.1"/>
    </source>
</evidence>
<dbReference type="GO" id="GO:0016233">
    <property type="term" value="P:telomere capping"/>
    <property type="evidence" value="ECO:0007669"/>
    <property type="project" value="TreeGrafter"/>
</dbReference>
<dbReference type="Pfam" id="PF02765">
    <property type="entry name" value="POT1"/>
    <property type="match status" value="1"/>
</dbReference>
<name>A0A8T2RQI5_CERRI</name>
<dbReference type="OMA" id="IHAFLYA"/>
<dbReference type="CDD" id="cd04497">
    <property type="entry name" value="hPOT1_OB1_like"/>
    <property type="match status" value="1"/>
</dbReference>
<dbReference type="OrthoDB" id="2186770at2759"/>
<evidence type="ECO:0000256" key="3">
    <source>
        <dbReference type="ARBA" id="ARBA00022895"/>
    </source>
</evidence>
<keyword evidence="3" id="KW-0779">Telomere</keyword>